<dbReference type="PANTHER" id="PTHR13343:SF17">
    <property type="entry name" value="CELLULAR REPRESSOR OF E1A-STIMULATED GENES, ISOFORM A"/>
    <property type="match status" value="1"/>
</dbReference>
<dbReference type="SUPFAM" id="SSF50475">
    <property type="entry name" value="FMN-binding split barrel"/>
    <property type="match status" value="1"/>
</dbReference>
<dbReference type="GO" id="GO:0005737">
    <property type="term" value="C:cytoplasm"/>
    <property type="evidence" value="ECO:0007669"/>
    <property type="project" value="UniProtKB-ARBA"/>
</dbReference>
<feature type="domain" description="CREG-like beta-barrel" evidence="1">
    <location>
        <begin position="30"/>
        <end position="169"/>
    </location>
</feature>
<dbReference type="EMBL" id="SSTD01015940">
    <property type="protein sequence ID" value="TYK01945.1"/>
    <property type="molecule type" value="Genomic_DNA"/>
</dbReference>
<gene>
    <name evidence="2" type="ORF">E5676_scaffold808G00360</name>
</gene>
<evidence type="ECO:0000313" key="2">
    <source>
        <dbReference type="EMBL" id="TYK01945.1"/>
    </source>
</evidence>
<name>A0A5D3BRY4_CUCMM</name>
<comment type="caution">
    <text evidence="2">The sequence shown here is derived from an EMBL/GenBank/DDBJ whole genome shotgun (WGS) entry which is preliminary data.</text>
</comment>
<evidence type="ECO:0000313" key="3">
    <source>
        <dbReference type="Proteomes" id="UP000321947"/>
    </source>
</evidence>
<dbReference type="Pfam" id="PF13883">
    <property type="entry name" value="CREG_beta-barrel"/>
    <property type="match status" value="1"/>
</dbReference>
<dbReference type="InterPro" id="IPR012349">
    <property type="entry name" value="Split_barrel_FMN-bd"/>
</dbReference>
<accession>A0A5D3BRY4</accession>
<dbReference type="Proteomes" id="UP000321947">
    <property type="component" value="Unassembled WGS sequence"/>
</dbReference>
<dbReference type="AlphaFoldDB" id="A0A5D3BRY4"/>
<organism evidence="2 3">
    <name type="scientific">Cucumis melo var. makuwa</name>
    <name type="common">Oriental melon</name>
    <dbReference type="NCBI Taxonomy" id="1194695"/>
    <lineage>
        <taxon>Eukaryota</taxon>
        <taxon>Viridiplantae</taxon>
        <taxon>Streptophyta</taxon>
        <taxon>Embryophyta</taxon>
        <taxon>Tracheophyta</taxon>
        <taxon>Spermatophyta</taxon>
        <taxon>Magnoliopsida</taxon>
        <taxon>eudicotyledons</taxon>
        <taxon>Gunneridae</taxon>
        <taxon>Pentapetalae</taxon>
        <taxon>rosids</taxon>
        <taxon>fabids</taxon>
        <taxon>Cucurbitales</taxon>
        <taxon>Cucurbitaceae</taxon>
        <taxon>Benincaseae</taxon>
        <taxon>Cucumis</taxon>
    </lineage>
</organism>
<dbReference type="PANTHER" id="PTHR13343">
    <property type="entry name" value="CREG1 PROTEIN"/>
    <property type="match status" value="1"/>
</dbReference>
<protein>
    <submittedName>
        <fullName evidence="2">Protein CREG1 isoform X1</fullName>
    </submittedName>
</protein>
<reference evidence="2 3" key="1">
    <citation type="submission" date="2019-08" db="EMBL/GenBank/DDBJ databases">
        <title>Draft genome sequences of two oriental melons (Cucumis melo L. var makuwa).</title>
        <authorList>
            <person name="Kwon S.-Y."/>
        </authorList>
    </citation>
    <scope>NUCLEOTIDE SEQUENCE [LARGE SCALE GENOMIC DNA]</scope>
    <source>
        <strain evidence="3">cv. Chang Bougi</strain>
        <tissue evidence="2">Leaf</tissue>
    </source>
</reference>
<proteinExistence type="predicted"/>
<dbReference type="InterPro" id="IPR055343">
    <property type="entry name" value="CREG_beta-barrel"/>
</dbReference>
<evidence type="ECO:0000259" key="1">
    <source>
        <dbReference type="Pfam" id="PF13883"/>
    </source>
</evidence>
<sequence length="180" mass="20296">MSEKGVRHYFGITAVKMLRDGGKMEGRVAALEEKITNLPKNVVSFSDGPPNEGQGIPYFYLTTLDPTAKYAISDERASFTLSEYPIGTCGKIDPENPTCAKITLIGKLKQVEPNSKEVEFAKTSLFSKHAEMKNWPKDHDFRFYKLVIESIFLIDWFGGPKPLTVDQYLHFKPNELTSTI</sequence>
<dbReference type="Gene3D" id="2.30.110.10">
    <property type="entry name" value="Electron Transport, Fmn-binding Protein, Chain A"/>
    <property type="match status" value="1"/>
</dbReference>